<dbReference type="GO" id="GO:0140114">
    <property type="term" value="P:cellular detoxification of fluoride"/>
    <property type="evidence" value="ECO:0007669"/>
    <property type="project" value="UniProtKB-UniRule"/>
</dbReference>
<comment type="function">
    <text evidence="9 10">Fluoride-specific ion channel. Important for reducing fluoride concentration in the cell, thus reducing its toxicity.</text>
</comment>
<keyword evidence="10" id="KW-0813">Transport</keyword>
<feature type="transmembrane region" description="Helical" evidence="10">
    <location>
        <begin position="61"/>
        <end position="81"/>
    </location>
</feature>
<dbReference type="EMBL" id="FUXI01000033">
    <property type="protein sequence ID" value="SKA06616.1"/>
    <property type="molecule type" value="Genomic_DNA"/>
</dbReference>
<dbReference type="OrthoDB" id="9799631at2"/>
<dbReference type="Proteomes" id="UP000190328">
    <property type="component" value="Unassembled WGS sequence"/>
</dbReference>
<evidence type="ECO:0000256" key="5">
    <source>
        <dbReference type="ARBA" id="ARBA00023136"/>
    </source>
</evidence>
<dbReference type="GO" id="GO:0005886">
    <property type="term" value="C:plasma membrane"/>
    <property type="evidence" value="ECO:0007669"/>
    <property type="project" value="UniProtKB-SubCell"/>
</dbReference>
<gene>
    <name evidence="10" type="primary">fluC</name>
    <name evidence="10" type="synonym">crcB</name>
    <name evidence="11" type="ORF">SAMN02745116_02294</name>
</gene>
<dbReference type="InterPro" id="IPR003691">
    <property type="entry name" value="FluC"/>
</dbReference>
<dbReference type="HAMAP" id="MF_00454">
    <property type="entry name" value="FluC"/>
    <property type="match status" value="1"/>
</dbReference>
<feature type="transmembrane region" description="Helical" evidence="10">
    <location>
        <begin position="29"/>
        <end position="49"/>
    </location>
</feature>
<proteinExistence type="inferred from homology"/>
<keyword evidence="5 10" id="KW-0472">Membrane</keyword>
<evidence type="ECO:0000256" key="3">
    <source>
        <dbReference type="ARBA" id="ARBA00022692"/>
    </source>
</evidence>
<comment type="subcellular location">
    <subcellularLocation>
        <location evidence="1 10">Cell membrane</location>
        <topology evidence="1 10">Multi-pass membrane protein</topology>
    </subcellularLocation>
</comment>
<comment type="catalytic activity">
    <reaction evidence="8">
        <text>fluoride(in) = fluoride(out)</text>
        <dbReference type="Rhea" id="RHEA:76159"/>
        <dbReference type="ChEBI" id="CHEBI:17051"/>
    </reaction>
    <physiologicalReaction direction="left-to-right" evidence="8">
        <dbReference type="Rhea" id="RHEA:76160"/>
    </physiologicalReaction>
</comment>
<reference evidence="12" key="1">
    <citation type="submission" date="2017-02" db="EMBL/GenBank/DDBJ databases">
        <authorList>
            <person name="Varghese N."/>
            <person name="Submissions S."/>
        </authorList>
    </citation>
    <scope>NUCLEOTIDE SEQUENCE [LARGE SCALE GENOMIC DNA]</scope>
    <source>
        <strain evidence="12">ATCC BAA-1030</strain>
    </source>
</reference>
<keyword evidence="4 10" id="KW-1133">Transmembrane helix</keyword>
<evidence type="ECO:0000256" key="9">
    <source>
        <dbReference type="ARBA" id="ARBA00049940"/>
    </source>
</evidence>
<evidence type="ECO:0000256" key="10">
    <source>
        <dbReference type="HAMAP-Rule" id="MF_00454"/>
    </source>
</evidence>
<dbReference type="RefSeq" id="WP_078808197.1">
    <property type="nucleotide sequence ID" value="NZ_FUXI01000033.1"/>
</dbReference>
<keyword evidence="10" id="KW-0915">Sodium</keyword>
<accession>A0A1T4QSG7</accession>
<name>A0A1T4QSG7_9ENTE</name>
<keyword evidence="10" id="KW-0406">Ion transport</keyword>
<evidence type="ECO:0000256" key="2">
    <source>
        <dbReference type="ARBA" id="ARBA00022475"/>
    </source>
</evidence>
<dbReference type="PANTHER" id="PTHR28259">
    <property type="entry name" value="FLUORIDE EXPORT PROTEIN 1-RELATED"/>
    <property type="match status" value="1"/>
</dbReference>
<protein>
    <recommendedName>
        <fullName evidence="10">Fluoride-specific ion channel FluC</fullName>
    </recommendedName>
</protein>
<dbReference type="Pfam" id="PF02537">
    <property type="entry name" value="CRCB"/>
    <property type="match status" value="1"/>
</dbReference>
<keyword evidence="2 10" id="KW-1003">Cell membrane</keyword>
<sequence>MNTIIIFLFGALGGITRFAIGEMIPKLNGFPFATLLINLVGCFFLPFLVKYYLVAKRIPSKIILGIGTGFIGSFTTFSSLMLDSIQLIQSKNYVFLLCYLMLSMLGGLCMTRIGIAHGRRWVSE</sequence>
<keyword evidence="10" id="KW-0479">Metal-binding</keyword>
<evidence type="ECO:0000256" key="7">
    <source>
        <dbReference type="ARBA" id="ARBA00035120"/>
    </source>
</evidence>
<dbReference type="PANTHER" id="PTHR28259:SF1">
    <property type="entry name" value="FLUORIDE EXPORT PROTEIN 1-RELATED"/>
    <property type="match status" value="1"/>
</dbReference>
<keyword evidence="3 10" id="KW-0812">Transmembrane</keyword>
<evidence type="ECO:0000313" key="12">
    <source>
        <dbReference type="Proteomes" id="UP000190328"/>
    </source>
</evidence>
<evidence type="ECO:0000256" key="8">
    <source>
        <dbReference type="ARBA" id="ARBA00035585"/>
    </source>
</evidence>
<evidence type="ECO:0000313" key="11">
    <source>
        <dbReference type="EMBL" id="SKA06616.1"/>
    </source>
</evidence>
<evidence type="ECO:0000256" key="6">
    <source>
        <dbReference type="ARBA" id="ARBA00023303"/>
    </source>
</evidence>
<keyword evidence="12" id="KW-1185">Reference proteome</keyword>
<comment type="activity regulation">
    <text evidence="10">Na(+) is not transported, but it plays an essential structural role and its presence is essential for fluoride channel function.</text>
</comment>
<dbReference type="STRING" id="263852.SAMN02745116_02294"/>
<evidence type="ECO:0000256" key="1">
    <source>
        <dbReference type="ARBA" id="ARBA00004651"/>
    </source>
</evidence>
<evidence type="ECO:0000256" key="4">
    <source>
        <dbReference type="ARBA" id="ARBA00022989"/>
    </source>
</evidence>
<dbReference type="GO" id="GO:0046872">
    <property type="term" value="F:metal ion binding"/>
    <property type="evidence" value="ECO:0007669"/>
    <property type="project" value="UniProtKB-KW"/>
</dbReference>
<keyword evidence="6 10" id="KW-0407">Ion channel</keyword>
<organism evidence="11 12">
    <name type="scientific">Pilibacter termitis</name>
    <dbReference type="NCBI Taxonomy" id="263852"/>
    <lineage>
        <taxon>Bacteria</taxon>
        <taxon>Bacillati</taxon>
        <taxon>Bacillota</taxon>
        <taxon>Bacilli</taxon>
        <taxon>Lactobacillales</taxon>
        <taxon>Enterococcaceae</taxon>
        <taxon>Pilibacter</taxon>
    </lineage>
</organism>
<feature type="binding site" evidence="10">
    <location>
        <position position="75"/>
    </location>
    <ligand>
        <name>Na(+)</name>
        <dbReference type="ChEBI" id="CHEBI:29101"/>
        <note>structural</note>
    </ligand>
</feature>
<dbReference type="GO" id="GO:0062054">
    <property type="term" value="F:fluoride channel activity"/>
    <property type="evidence" value="ECO:0007669"/>
    <property type="project" value="UniProtKB-UniRule"/>
</dbReference>
<dbReference type="AlphaFoldDB" id="A0A1T4QSG7"/>
<feature type="transmembrane region" description="Helical" evidence="10">
    <location>
        <begin position="93"/>
        <end position="115"/>
    </location>
</feature>
<comment type="similarity">
    <text evidence="7 10">Belongs to the fluoride channel Fluc/FEX (TC 1.A.43) family.</text>
</comment>
<feature type="binding site" evidence="10">
    <location>
        <position position="72"/>
    </location>
    <ligand>
        <name>Na(+)</name>
        <dbReference type="ChEBI" id="CHEBI:29101"/>
        <note>structural</note>
    </ligand>
</feature>